<dbReference type="InterPro" id="IPR003439">
    <property type="entry name" value="ABC_transporter-like_ATP-bd"/>
</dbReference>
<dbReference type="InterPro" id="IPR011527">
    <property type="entry name" value="ABC1_TM_dom"/>
</dbReference>
<feature type="transmembrane region" description="Helical" evidence="11">
    <location>
        <begin position="269"/>
        <end position="290"/>
    </location>
</feature>
<keyword evidence="2" id="KW-0813">Transport</keyword>
<keyword evidence="3" id="KW-1003">Cell membrane</keyword>
<dbReference type="PROSITE" id="PS00211">
    <property type="entry name" value="ABC_TRANSPORTER_1"/>
    <property type="match status" value="2"/>
</dbReference>
<dbReference type="SUPFAM" id="SSF52540">
    <property type="entry name" value="P-loop containing nucleoside triphosphate hydrolases"/>
    <property type="match status" value="2"/>
</dbReference>
<evidence type="ECO:0000256" key="6">
    <source>
        <dbReference type="ARBA" id="ARBA00022840"/>
    </source>
</evidence>
<dbReference type="CDD" id="cd18579">
    <property type="entry name" value="ABC_6TM_ABCC_D1"/>
    <property type="match status" value="1"/>
</dbReference>
<keyword evidence="5" id="KW-0547">Nucleotide-binding</keyword>
<feature type="transmembrane region" description="Helical" evidence="11">
    <location>
        <begin position="1117"/>
        <end position="1137"/>
    </location>
</feature>
<dbReference type="InterPro" id="IPR036640">
    <property type="entry name" value="ABC1_TM_sf"/>
</dbReference>
<feature type="transmembrane region" description="Helical" evidence="11">
    <location>
        <begin position="894"/>
        <end position="914"/>
    </location>
</feature>
<feature type="domain" description="ABC transmembrane type-1" evidence="13">
    <location>
        <begin position="895"/>
        <end position="1174"/>
    </location>
</feature>
<dbReference type="FunFam" id="1.20.1560.10:FF:000055">
    <property type="entry name" value="ABC multidrug transporter (Eurofung)"/>
    <property type="match status" value="1"/>
</dbReference>
<feature type="domain" description="ABC transmembrane type-1" evidence="13">
    <location>
        <begin position="279"/>
        <end position="556"/>
    </location>
</feature>
<dbReference type="EMBL" id="CDHN01000005">
    <property type="protein sequence ID" value="CEJ93261.1"/>
    <property type="molecule type" value="Genomic_DNA"/>
</dbReference>
<organism evidence="14 15">
    <name type="scientific">[Torrubiella] hemipterigena</name>
    <dbReference type="NCBI Taxonomy" id="1531966"/>
    <lineage>
        <taxon>Eukaryota</taxon>
        <taxon>Fungi</taxon>
        <taxon>Dikarya</taxon>
        <taxon>Ascomycota</taxon>
        <taxon>Pezizomycotina</taxon>
        <taxon>Sordariomycetes</taxon>
        <taxon>Hypocreomycetidae</taxon>
        <taxon>Hypocreales</taxon>
        <taxon>Clavicipitaceae</taxon>
        <taxon>Clavicipitaceae incertae sedis</taxon>
        <taxon>'Torrubiella' clade</taxon>
    </lineage>
</organism>
<dbReference type="SMART" id="SM00382">
    <property type="entry name" value="AAA"/>
    <property type="match status" value="2"/>
</dbReference>
<dbReference type="Gene3D" id="3.40.50.300">
    <property type="entry name" value="P-loop containing nucleotide triphosphate hydrolases"/>
    <property type="match status" value="2"/>
</dbReference>
<dbReference type="InterPro" id="IPR044726">
    <property type="entry name" value="ABCC_6TM_D2"/>
</dbReference>
<evidence type="ECO:0000256" key="7">
    <source>
        <dbReference type="ARBA" id="ARBA00022989"/>
    </source>
</evidence>
<name>A0A0A1T846_9HYPO</name>
<dbReference type="Pfam" id="PF00005">
    <property type="entry name" value="ABC_tran"/>
    <property type="match status" value="2"/>
</dbReference>
<dbReference type="GO" id="GO:0016887">
    <property type="term" value="F:ATP hydrolysis activity"/>
    <property type="evidence" value="ECO:0007669"/>
    <property type="project" value="InterPro"/>
</dbReference>
<dbReference type="InterPro" id="IPR050173">
    <property type="entry name" value="ABC_transporter_C-like"/>
</dbReference>
<protein>
    <recommendedName>
        <fullName evidence="16">ABC transporter</fullName>
    </recommendedName>
</protein>
<keyword evidence="6" id="KW-0067">ATP-binding</keyword>
<dbReference type="InterPro" id="IPR044746">
    <property type="entry name" value="ABCC_6TM_D1"/>
</dbReference>
<feature type="region of interest" description="Disordered" evidence="10">
    <location>
        <begin position="573"/>
        <end position="602"/>
    </location>
</feature>
<dbReference type="InterPro" id="IPR027417">
    <property type="entry name" value="P-loop_NTPase"/>
</dbReference>
<evidence type="ECO:0000313" key="14">
    <source>
        <dbReference type="EMBL" id="CEJ93261.1"/>
    </source>
</evidence>
<evidence type="ECO:0000256" key="2">
    <source>
        <dbReference type="ARBA" id="ARBA00022448"/>
    </source>
</evidence>
<reference evidence="14 15" key="1">
    <citation type="journal article" date="2015" name="Genome Announc.">
        <title>Draft Genome Sequence and Gene Annotation of the Entomopathogenic Fungus Verticillium hemipterigenum.</title>
        <authorList>
            <person name="Horn F."/>
            <person name="Habel A."/>
            <person name="Scharf D.H."/>
            <person name="Dworschak J."/>
            <person name="Brakhage A.A."/>
            <person name="Guthke R."/>
            <person name="Hertweck C."/>
            <person name="Linde J."/>
        </authorList>
    </citation>
    <scope>NUCLEOTIDE SEQUENCE [LARGE SCALE GENOMIC DNA]</scope>
</reference>
<feature type="transmembrane region" description="Helical" evidence="11">
    <location>
        <begin position="1036"/>
        <end position="1053"/>
    </location>
</feature>
<comment type="subcellular location">
    <subcellularLocation>
        <location evidence="1">Cell membrane</location>
        <topology evidence="1">Multi-pass membrane protein</topology>
    </subcellularLocation>
</comment>
<dbReference type="GO" id="GO:0005886">
    <property type="term" value="C:plasma membrane"/>
    <property type="evidence" value="ECO:0007669"/>
    <property type="project" value="UniProtKB-SubCell"/>
</dbReference>
<evidence type="ECO:0000256" key="3">
    <source>
        <dbReference type="ARBA" id="ARBA00022475"/>
    </source>
</evidence>
<evidence type="ECO:0000256" key="8">
    <source>
        <dbReference type="ARBA" id="ARBA00023136"/>
    </source>
</evidence>
<dbReference type="PROSITE" id="PS50893">
    <property type="entry name" value="ABC_TRANSPORTER_2"/>
    <property type="match status" value="2"/>
</dbReference>
<evidence type="ECO:0000256" key="10">
    <source>
        <dbReference type="SAM" id="MobiDB-lite"/>
    </source>
</evidence>
<dbReference type="CDD" id="cd03244">
    <property type="entry name" value="ABCC_MRP_domain2"/>
    <property type="match status" value="1"/>
</dbReference>
<feature type="transmembrane region" description="Helical" evidence="11">
    <location>
        <begin position="402"/>
        <end position="429"/>
    </location>
</feature>
<evidence type="ECO:0000256" key="1">
    <source>
        <dbReference type="ARBA" id="ARBA00004651"/>
    </source>
</evidence>
<dbReference type="GO" id="GO:0005524">
    <property type="term" value="F:ATP binding"/>
    <property type="evidence" value="ECO:0007669"/>
    <property type="project" value="UniProtKB-KW"/>
</dbReference>
<feature type="transmembrane region" description="Helical" evidence="11">
    <location>
        <begin position="104"/>
        <end position="122"/>
    </location>
</feature>
<dbReference type="Proteomes" id="UP000039046">
    <property type="component" value="Unassembled WGS sequence"/>
</dbReference>
<dbReference type="InterPro" id="IPR017871">
    <property type="entry name" value="ABC_transporter-like_CS"/>
</dbReference>
<gene>
    <name evidence="14" type="ORF">VHEMI08866</name>
</gene>
<proteinExistence type="predicted"/>
<dbReference type="GO" id="GO:0140359">
    <property type="term" value="F:ABC-type transporter activity"/>
    <property type="evidence" value="ECO:0007669"/>
    <property type="project" value="InterPro"/>
</dbReference>
<evidence type="ECO:0000256" key="4">
    <source>
        <dbReference type="ARBA" id="ARBA00022692"/>
    </source>
</evidence>
<accession>A0A0A1T846</accession>
<feature type="transmembrane region" description="Helical" evidence="11">
    <location>
        <begin position="67"/>
        <end position="92"/>
    </location>
</feature>
<keyword evidence="9" id="KW-0325">Glycoprotein</keyword>
<dbReference type="PANTHER" id="PTHR24223:SF399">
    <property type="entry name" value="ABC TRANSPORTER ATNG"/>
    <property type="match status" value="1"/>
</dbReference>
<dbReference type="FunFam" id="3.40.50.300:FF:000838">
    <property type="entry name" value="ABC multidrug transporter (Eurofung)"/>
    <property type="match status" value="1"/>
</dbReference>
<dbReference type="Gene3D" id="1.20.1560.10">
    <property type="entry name" value="ABC transporter type 1, transmembrane domain"/>
    <property type="match status" value="2"/>
</dbReference>
<keyword evidence="15" id="KW-1185">Reference proteome</keyword>
<dbReference type="PROSITE" id="PS50929">
    <property type="entry name" value="ABC_TM1F"/>
    <property type="match status" value="2"/>
</dbReference>
<dbReference type="STRING" id="1531966.A0A0A1T846"/>
<sequence>MESLACSSAAVQDTWGPVVDAHCAGGFDFTLLFEEAILTLLPVGVAVLWSFLRLFQLSTGTVKARPSWLFISKAILYFAYIGIQAAILGLWASKNITKTRLTTATNAVSLVAFVVFLAVSFLEHVKRVRTSTLLEVFLGLSILLDLPRTRTVFFFEDAHVVASLLVASLFVKVLLFVSEVYEKRAFLVKQSQDASVEETAGFWNRSMFVWLNRLFFKGFKTVLTVDTMTEIDGELLAAAKPEGIVRRWEESAKSNDYSLFWVFLCHYKWNLIVAVIPRLLYSGFLFSQPFLVETTLDFIADPLHLDQQNYAYGLIASYAIVYIGIGITYAIYQHKTYRLLTLFRGSLITLIYDKTIVINSASITDAEALTLMSADIDRIGASLPLIHEVYASLIDIALSLGLLYRLLGIAMVAPIVWIVVCLIIGIPLATAAGDAQTPWLEAIEDRLAVTAKALGSMKAIKMTGLAETVSAKIADLRQGEIRASLRYRILEIFVTISYYASSALAPVWAFGVYILLARRDGTYTLTEGVAFASLSLFELLNQPLIYIVDGVEHMQTVVNSFRRIQEYLMEEEREDPRLIQGAEEESPSSSSTSLGEKEKTAAPTVDLKAEGNVARLTDLSAKYNEDDEDNILKDLNVTVPAGKITMVYGPVGSGKSTLLKVLLGEIQNLTGAVATTFQSAAYCPQAPWICWGSVQSNILGISPMDKEWYNTVVQACGLSTDFQQLPDGDQSNTGTRGSRLSGGQQMRLAFARSLYCREPVLILDDVLTGLDRTTEQGILDQVFTKGGLVDRMKTTVIMATNSSKHLQYANHIILLDADGRVAQQGALSEINLKDAGLYGLTEAPVTTRATLELSEDSLAEIGWSPDDEPETLDRHAGDLKVYGYYAKIAGYGKIALYLFACATFVFGVVFPSVWLQKWTDFNADHPNQDIGYWLGVYGALAATTLLGCSLADTVFRMIVVPKTGTAFHGLLLDTTMEATTAFLTSTDAGNTLNRFSQDLQLIDNDLPKSIDQTFFQFFSAIASAILVFVGSGWVALSIPACIVLLGLIQAYYLRTSRQLRLLDIEAKAPVFSQFLETLGGVSCIRAFGWTDAYKAKNVEVLNVSQKPYYLLWCIQRWLTLVLDLFVAGLAILLVALATTVRNGSTGYLGVALFQVVTFSTTLQTLVTEWTLTETAIGAVSRIRTFVAGTKREDTSNESGDVGEAWPEQGVIEWKDVVASYESSTEPVLKNISLSVKHGEKVAICGRTGSGKSTLVSALLRMLDIQSGTISVNGTDVTSIPNQCVRDRLNTLPQEPFFLHGSVRDNIDPAEAATDEQIEEALKAVGLWETIQQRGGLDEDMADETLSHGQRQLFCLSRAILKHSSILIMDEAGSSVDAATDELMQTVLREKFSKHTIVSIAHKLDTIMDFDRVVVLDHGQVVEMGNPKELLTKEGSSFGSLYRSQKEKK</sequence>
<evidence type="ECO:0000256" key="11">
    <source>
        <dbReference type="SAM" id="Phobius"/>
    </source>
</evidence>
<feature type="domain" description="ABC transporter" evidence="12">
    <location>
        <begin position="1211"/>
        <end position="1442"/>
    </location>
</feature>
<keyword evidence="4 11" id="KW-0812">Transmembrane</keyword>
<evidence type="ECO:0000256" key="5">
    <source>
        <dbReference type="ARBA" id="ARBA00022741"/>
    </source>
</evidence>
<dbReference type="Pfam" id="PF00664">
    <property type="entry name" value="ABC_membrane"/>
    <property type="match status" value="1"/>
</dbReference>
<dbReference type="InterPro" id="IPR056227">
    <property type="entry name" value="TMD0_ABC"/>
</dbReference>
<evidence type="ECO:0000256" key="9">
    <source>
        <dbReference type="ARBA" id="ARBA00023180"/>
    </source>
</evidence>
<dbReference type="CDD" id="cd18580">
    <property type="entry name" value="ABC_6TM_ABCC_D2"/>
    <property type="match status" value="1"/>
</dbReference>
<dbReference type="OrthoDB" id="6500128at2759"/>
<dbReference type="HOGENOM" id="CLU_000604_27_5_1"/>
<feature type="transmembrane region" description="Helical" evidence="11">
    <location>
        <begin position="934"/>
        <end position="955"/>
    </location>
</feature>
<evidence type="ECO:0000259" key="13">
    <source>
        <dbReference type="PROSITE" id="PS50929"/>
    </source>
</evidence>
<dbReference type="Pfam" id="PF24357">
    <property type="entry name" value="TMD0_ABC"/>
    <property type="match status" value="1"/>
</dbReference>
<dbReference type="PANTHER" id="PTHR24223">
    <property type="entry name" value="ATP-BINDING CASSETTE SUB-FAMILY C"/>
    <property type="match status" value="1"/>
</dbReference>
<feature type="domain" description="ABC transporter" evidence="12">
    <location>
        <begin position="614"/>
        <end position="843"/>
    </location>
</feature>
<dbReference type="InterPro" id="IPR003593">
    <property type="entry name" value="AAA+_ATPase"/>
</dbReference>
<evidence type="ECO:0000313" key="15">
    <source>
        <dbReference type="Proteomes" id="UP000039046"/>
    </source>
</evidence>
<dbReference type="FunFam" id="1.20.1560.10:FF:000066">
    <property type="entry name" value="ABC multidrug transporter (Eurofung)"/>
    <property type="match status" value="1"/>
</dbReference>
<feature type="transmembrane region" description="Helical" evidence="11">
    <location>
        <begin position="496"/>
        <end position="516"/>
    </location>
</feature>
<keyword evidence="8 11" id="KW-0472">Membrane</keyword>
<feature type="transmembrane region" description="Helical" evidence="11">
    <location>
        <begin position="36"/>
        <end position="55"/>
    </location>
</feature>
<keyword evidence="7 11" id="KW-1133">Transmembrane helix</keyword>
<evidence type="ECO:0000259" key="12">
    <source>
        <dbReference type="PROSITE" id="PS50893"/>
    </source>
</evidence>
<feature type="transmembrane region" description="Helical" evidence="11">
    <location>
        <begin position="310"/>
        <end position="332"/>
    </location>
</feature>
<dbReference type="SUPFAM" id="SSF90123">
    <property type="entry name" value="ABC transporter transmembrane region"/>
    <property type="match status" value="2"/>
</dbReference>
<evidence type="ECO:0008006" key="16">
    <source>
        <dbReference type="Google" id="ProtNLM"/>
    </source>
</evidence>